<dbReference type="AlphaFoldDB" id="A0A2T0S052"/>
<keyword evidence="2" id="KW-1185">Reference proteome</keyword>
<evidence type="ECO:0000313" key="2">
    <source>
        <dbReference type="Proteomes" id="UP000239480"/>
    </source>
</evidence>
<organism evidence="1 2">
    <name type="scientific">Aliiruegeria haliotis</name>
    <dbReference type="NCBI Taxonomy" id="1280846"/>
    <lineage>
        <taxon>Bacteria</taxon>
        <taxon>Pseudomonadati</taxon>
        <taxon>Pseudomonadota</taxon>
        <taxon>Alphaproteobacteria</taxon>
        <taxon>Rhodobacterales</taxon>
        <taxon>Roseobacteraceae</taxon>
        <taxon>Aliiruegeria</taxon>
    </lineage>
</organism>
<dbReference type="RefSeq" id="WP_106203503.1">
    <property type="nucleotide sequence ID" value="NZ_PVTD01000001.1"/>
</dbReference>
<accession>A0A2T0S052</accession>
<comment type="caution">
    <text evidence="1">The sequence shown here is derived from an EMBL/GenBank/DDBJ whole genome shotgun (WGS) entry which is preliminary data.</text>
</comment>
<dbReference type="Gene3D" id="1.10.1660.10">
    <property type="match status" value="1"/>
</dbReference>
<dbReference type="Proteomes" id="UP000239480">
    <property type="component" value="Unassembled WGS sequence"/>
</dbReference>
<dbReference type="EMBL" id="PVTD01000001">
    <property type="protein sequence ID" value="PRY26780.1"/>
    <property type="molecule type" value="Genomic_DNA"/>
</dbReference>
<proteinExistence type="predicted"/>
<name>A0A2T0S052_9RHOB</name>
<reference evidence="1 2" key="1">
    <citation type="submission" date="2018-03" db="EMBL/GenBank/DDBJ databases">
        <title>Genomic Encyclopedia of Archaeal and Bacterial Type Strains, Phase II (KMG-II): from individual species to whole genera.</title>
        <authorList>
            <person name="Goeker M."/>
        </authorList>
    </citation>
    <scope>NUCLEOTIDE SEQUENCE [LARGE SCALE GENOMIC DNA]</scope>
    <source>
        <strain evidence="1 2">DSM 29328</strain>
    </source>
</reference>
<sequence>MKLLYTEEEILSSVGRVSRQQLSVWVDADLLRPVLHEDGPRFSRMDHARLELICDLCETFDLEEDALSVVLSLLDQLHGVRAEFRALAQAVAAEPEEVRERIAAALKQGD</sequence>
<gene>
    <name evidence="1" type="ORF">CLV78_101882</name>
</gene>
<dbReference type="OrthoDB" id="9800876at2"/>
<protein>
    <submittedName>
        <fullName evidence="1">Chaperone modulatory protein CbpM</fullName>
    </submittedName>
</protein>
<evidence type="ECO:0000313" key="1">
    <source>
        <dbReference type="EMBL" id="PRY26780.1"/>
    </source>
</evidence>